<gene>
    <name evidence="1" type="ORF">AXK60_08615</name>
</gene>
<evidence type="ECO:0000313" key="1">
    <source>
        <dbReference type="EMBL" id="KXP08727.1"/>
    </source>
</evidence>
<sequence length="59" mass="6698">MEDEQNESPSLPGWVEDYFAEQRAYWTALRDGGALTPDQERESIRRAVRGLVGDNEAQS</sequence>
<dbReference type="Proteomes" id="UP000070258">
    <property type="component" value="Unassembled WGS sequence"/>
</dbReference>
<proteinExistence type="predicted"/>
<accession>A0A138AEC9</accession>
<dbReference type="AlphaFoldDB" id="A0A138AEC9"/>
<protein>
    <submittedName>
        <fullName evidence="1">Uncharacterized protein</fullName>
    </submittedName>
</protein>
<dbReference type="EMBL" id="LSRF01000044">
    <property type="protein sequence ID" value="KXP08727.1"/>
    <property type="molecule type" value="Genomic_DNA"/>
</dbReference>
<organism evidence="1 2">
    <name type="scientific">Tsukamurella pseudospumae</name>
    <dbReference type="NCBI Taxonomy" id="239498"/>
    <lineage>
        <taxon>Bacteria</taxon>
        <taxon>Bacillati</taxon>
        <taxon>Actinomycetota</taxon>
        <taxon>Actinomycetes</taxon>
        <taxon>Mycobacteriales</taxon>
        <taxon>Tsukamurellaceae</taxon>
        <taxon>Tsukamurella</taxon>
    </lineage>
</organism>
<reference evidence="2" key="1">
    <citation type="submission" date="2016-02" db="EMBL/GenBank/DDBJ databases">
        <authorList>
            <person name="Wen L."/>
            <person name="He K."/>
            <person name="Yang H."/>
        </authorList>
    </citation>
    <scope>NUCLEOTIDE SEQUENCE [LARGE SCALE GENOMIC DNA]</scope>
    <source>
        <strain evidence="2">JCM 15929</strain>
    </source>
</reference>
<comment type="caution">
    <text evidence="1">The sequence shown here is derived from an EMBL/GenBank/DDBJ whole genome shotgun (WGS) entry which is preliminary data.</text>
</comment>
<evidence type="ECO:0000313" key="2">
    <source>
        <dbReference type="Proteomes" id="UP000070258"/>
    </source>
</evidence>
<name>A0A138AEC9_9ACTN</name>